<evidence type="ECO:0000313" key="2">
    <source>
        <dbReference type="EMBL" id="KAK2601220.1"/>
    </source>
</evidence>
<organism evidence="2 3">
    <name type="scientific">Phomopsis amygdali</name>
    <name type="common">Fusicoccum amygdali</name>
    <dbReference type="NCBI Taxonomy" id="1214568"/>
    <lineage>
        <taxon>Eukaryota</taxon>
        <taxon>Fungi</taxon>
        <taxon>Dikarya</taxon>
        <taxon>Ascomycota</taxon>
        <taxon>Pezizomycotina</taxon>
        <taxon>Sordariomycetes</taxon>
        <taxon>Sordariomycetidae</taxon>
        <taxon>Diaporthales</taxon>
        <taxon>Diaporthaceae</taxon>
        <taxon>Diaporthe</taxon>
    </lineage>
</organism>
<dbReference type="Proteomes" id="UP001265746">
    <property type="component" value="Unassembled WGS sequence"/>
</dbReference>
<dbReference type="EMBL" id="JAUJFL010000006">
    <property type="protein sequence ID" value="KAK2601220.1"/>
    <property type="molecule type" value="Genomic_DNA"/>
</dbReference>
<gene>
    <name evidence="2" type="ORF">N8I77_010685</name>
</gene>
<proteinExistence type="predicted"/>
<feature type="transmembrane region" description="Helical" evidence="1">
    <location>
        <begin position="364"/>
        <end position="385"/>
    </location>
</feature>
<evidence type="ECO:0000313" key="3">
    <source>
        <dbReference type="Proteomes" id="UP001265746"/>
    </source>
</evidence>
<feature type="transmembrane region" description="Helical" evidence="1">
    <location>
        <begin position="201"/>
        <end position="220"/>
    </location>
</feature>
<feature type="transmembrane region" description="Helical" evidence="1">
    <location>
        <begin position="12"/>
        <end position="33"/>
    </location>
</feature>
<comment type="caution">
    <text evidence="2">The sequence shown here is derived from an EMBL/GenBank/DDBJ whole genome shotgun (WGS) entry which is preliminary data.</text>
</comment>
<keyword evidence="3" id="KW-1185">Reference proteome</keyword>
<keyword evidence="1" id="KW-1133">Transmembrane helix</keyword>
<accession>A0AAD9S7Q3</accession>
<reference evidence="2" key="1">
    <citation type="submission" date="2023-06" db="EMBL/GenBank/DDBJ databases">
        <authorList>
            <person name="Noh H."/>
        </authorList>
    </citation>
    <scope>NUCLEOTIDE SEQUENCE</scope>
    <source>
        <strain evidence="2">DUCC20226</strain>
    </source>
</reference>
<evidence type="ECO:0000256" key="1">
    <source>
        <dbReference type="SAM" id="Phobius"/>
    </source>
</evidence>
<protein>
    <submittedName>
        <fullName evidence="2">Uncharacterized protein</fullName>
    </submittedName>
</protein>
<sequence>MSELCFGVRQSAWALVMFFSLLTIAPSQTLGLITAYLHQAFWCCVIEIAIRWPIEVFPYLKEHHMLPRLLQSLDPFVSLFWAEMSIHIVARAVQPFIVHASLSPTSGPLGILVQCGMSLCVIQVIHSVSCVLRGIQALFNDTVLKNDTEEGPITLCRAVSVTHGSLAHVLITTALYLERITMGTFVTSLQIVRESFHGSEYWVYIAAAGALFLMVYVYVWKVQGWYEQEYWDPQLRDIGRWRPTIPGEMIKSLCLRLIWVLEAWLWGAVPRGYLRPGLWYCPELAALWPESELIQFFAESPARIPSFALEALWNQGALRERHVDLWRKTGLTREYVLRDRPAIPGQAHTAWLGEFCYMVLGRSLAGLVWLLEVVSVWCVALAVAFEYF</sequence>
<dbReference type="AlphaFoldDB" id="A0AAD9S7Q3"/>
<name>A0AAD9S7Q3_PHOAM</name>
<keyword evidence="1" id="KW-0812">Transmembrane</keyword>
<keyword evidence="1" id="KW-0472">Membrane</keyword>